<feature type="non-terminal residue" evidence="1">
    <location>
        <position position="1"/>
    </location>
</feature>
<reference evidence="1" key="1">
    <citation type="submission" date="2021-06" db="EMBL/GenBank/DDBJ databases">
        <authorList>
            <person name="Kallberg Y."/>
            <person name="Tangrot J."/>
            <person name="Rosling A."/>
        </authorList>
    </citation>
    <scope>NUCLEOTIDE SEQUENCE</scope>
    <source>
        <strain evidence="1">FL130A</strain>
    </source>
</reference>
<keyword evidence="2" id="KW-1185">Reference proteome</keyword>
<dbReference type="Proteomes" id="UP000789508">
    <property type="component" value="Unassembled WGS sequence"/>
</dbReference>
<sequence>SYGAIYAIPWSSPACGIVGALTVWTHGLNTFLSLTVSISTYLR</sequence>
<protein>
    <submittedName>
        <fullName evidence="1">8583_t:CDS:1</fullName>
    </submittedName>
</protein>
<organism evidence="1 2">
    <name type="scientific">Ambispora leptoticha</name>
    <dbReference type="NCBI Taxonomy" id="144679"/>
    <lineage>
        <taxon>Eukaryota</taxon>
        <taxon>Fungi</taxon>
        <taxon>Fungi incertae sedis</taxon>
        <taxon>Mucoromycota</taxon>
        <taxon>Glomeromycotina</taxon>
        <taxon>Glomeromycetes</taxon>
        <taxon>Archaeosporales</taxon>
        <taxon>Ambisporaceae</taxon>
        <taxon>Ambispora</taxon>
    </lineage>
</organism>
<dbReference type="EMBL" id="CAJVPS010018497">
    <property type="protein sequence ID" value="CAG8697688.1"/>
    <property type="molecule type" value="Genomic_DNA"/>
</dbReference>
<evidence type="ECO:0000313" key="1">
    <source>
        <dbReference type="EMBL" id="CAG8697688.1"/>
    </source>
</evidence>
<name>A0A9N9HNB2_9GLOM</name>
<accession>A0A9N9HNB2</accession>
<gene>
    <name evidence="1" type="ORF">ALEPTO_LOCUS11451</name>
</gene>
<feature type="non-terminal residue" evidence="1">
    <location>
        <position position="43"/>
    </location>
</feature>
<dbReference type="AlphaFoldDB" id="A0A9N9HNB2"/>
<evidence type="ECO:0000313" key="2">
    <source>
        <dbReference type="Proteomes" id="UP000789508"/>
    </source>
</evidence>
<dbReference type="OrthoDB" id="2423254at2759"/>
<proteinExistence type="predicted"/>
<comment type="caution">
    <text evidence="1">The sequence shown here is derived from an EMBL/GenBank/DDBJ whole genome shotgun (WGS) entry which is preliminary data.</text>
</comment>